<feature type="region of interest" description="Disordered" evidence="6">
    <location>
        <begin position="380"/>
        <end position="399"/>
    </location>
</feature>
<dbReference type="PRO" id="PR:Q4QQS9"/>
<dbReference type="CTD" id="113540"/>
<dbReference type="InterPro" id="IPR050578">
    <property type="entry name" value="MARVEL-CKLF_proteins"/>
</dbReference>
<comment type="subcellular location">
    <subcellularLocation>
        <location evidence="1">Membrane</location>
        <topology evidence="1">Multi-pass membrane protein</topology>
    </subcellularLocation>
</comment>
<feature type="compositionally biased region" description="Polar residues" evidence="6">
    <location>
        <begin position="80"/>
        <end position="197"/>
    </location>
</feature>
<proteinExistence type="evidence at transcript level"/>
<dbReference type="OrthoDB" id="5976667at2759"/>
<dbReference type="RGD" id="1560130">
    <property type="gene designation" value="Cmtm1"/>
</dbReference>
<sequence>MKPASTKPGSRLSTSQSKVPAASAAPHHRPSVPGTPKSQRPSVPRPPSHQGPSVPGTPTSQGPSVPGTPTYLRPSVPGTPISQGPSVPGTPISQGSSVPGTPISQGPSVPGTPSRQRSLVRSTPSSYRPTVRSTPSSYRPTVRSTPSSYRPTVRSTPSSYRPTVRSTPSSYRPTVRSTPSSQRPSVHSIPSTKSLQSVHRDHTADKLPRKHTKHEKVRPTRPAPVSEKIKIPETVKIQDKDRVSKRFRDGFCNFCCSANGMLKALRMCITAASVFCFVIGGAQDLFVAIMIQETCIVLFFIIIYLIALQHFLTCIHWPLLDLINTLISMAFLGIVSIITMTTENSEKNLTFIGGVLCFSAAVLCVIDALLVTEKMRHKAKSSLGKKTKPSTTRRRQKQR</sequence>
<dbReference type="KEGG" id="rno:291823"/>
<dbReference type="PANTHER" id="PTHR22776">
    <property type="entry name" value="MARVEL-CONTAINING POTENTIAL LIPID RAFT-ASSOCIATED PROTEIN"/>
    <property type="match status" value="1"/>
</dbReference>
<dbReference type="eggNOG" id="KOG4788">
    <property type="taxonomic scope" value="Eukaryota"/>
</dbReference>
<evidence type="ECO:0000313" key="11">
    <source>
        <dbReference type="Proteomes" id="UP000002494"/>
    </source>
</evidence>
<evidence type="ECO:0000256" key="1">
    <source>
        <dbReference type="ARBA" id="ARBA00004141"/>
    </source>
</evidence>
<reference evidence="10 11" key="2">
    <citation type="journal article" date="2004" name="Nature">
        <title>Genome sequence of the Brown Norway rat yields insights into mammalian evolution.</title>
        <authorList>
            <consortium name="Rat Genome Sequencing Project Consortium"/>
            <person name="Gibbs R.A."/>
            <person name="Weinstock G.M."/>
            <person name="Metzker M.L."/>
            <person name="Muzny D.M."/>
            <person name="Sodergren E.J."/>
            <person name="Scherer S."/>
            <person name="Scott G."/>
            <person name="Steffen D."/>
            <person name="Worley K.C."/>
            <person name="Burch P.E."/>
            <person name="Okwuonu G."/>
            <person name="Hines S."/>
            <person name="Lewis L."/>
            <person name="Deramo C."/>
            <person name="Delgado O."/>
            <person name="Dugan-Rocha S."/>
            <person name="Miner G."/>
            <person name="Morgan M."/>
            <person name="Hawes A."/>
            <person name="Gill R."/>
            <person name="Holt R.A."/>
            <person name="Adams M.D."/>
            <person name="Amanatides P.G."/>
            <person name="Baden-Tillson H."/>
            <person name="Barnstead M."/>
            <person name="Chin S."/>
            <person name="Evans C.A."/>
            <person name="Ferriera S."/>
            <person name="Fosler C."/>
            <person name="Glodek A."/>
            <person name="Gu Z."/>
            <person name="Jennings D."/>
            <person name="Kraft C.L."/>
            <person name="Nguyen T."/>
            <person name="Pfannkoch C.M."/>
            <person name="Sitter C."/>
            <person name="Sutton G.G."/>
            <person name="Venter J.C."/>
            <person name="Woodage T."/>
            <person name="Smith D."/>
            <person name="Lee H.-M."/>
            <person name="Gustafson E."/>
            <person name="Cahill P."/>
            <person name="Kana A."/>
            <person name="Doucette-Stamm L."/>
            <person name="Weinstock K."/>
            <person name="Fechtel K."/>
            <person name="Weiss R.B."/>
            <person name="Dunn D.M."/>
            <person name="Green E.D."/>
            <person name="Blakesley R.W."/>
            <person name="Bouffard G.G."/>
            <person name="De Jong P.J."/>
            <person name="Osoegawa K."/>
            <person name="Zhu B."/>
            <person name="Marra M."/>
            <person name="Schein J."/>
            <person name="Bosdet I."/>
            <person name="Fjell C."/>
            <person name="Jones S."/>
            <person name="Krzywinski M."/>
            <person name="Mathewson C."/>
            <person name="Siddiqui A."/>
            <person name="Wye N."/>
            <person name="McPherson J."/>
            <person name="Zhao S."/>
            <person name="Fraser C.M."/>
            <person name="Shetty J."/>
            <person name="Shatsman S."/>
            <person name="Geer K."/>
            <person name="Chen Y."/>
            <person name="Abramzon S."/>
            <person name="Nierman W.C."/>
            <person name="Havlak P.H."/>
            <person name="Chen R."/>
            <person name="Durbin K.J."/>
            <person name="Egan A."/>
            <person name="Ren Y."/>
            <person name="Song X.-Z."/>
            <person name="Li B."/>
            <person name="Liu Y."/>
            <person name="Qin X."/>
            <person name="Cawley S."/>
            <person name="Cooney A.J."/>
            <person name="D'Souza L.M."/>
            <person name="Martin K."/>
            <person name="Wu J.Q."/>
            <person name="Gonzalez-Garay M.L."/>
            <person name="Jackson A.R."/>
            <person name="Kalafus K.J."/>
            <person name="McLeod M.P."/>
            <person name="Milosavljevic A."/>
            <person name="Virk D."/>
            <person name="Volkov A."/>
            <person name="Wheeler D.A."/>
            <person name="Zhang Z."/>
            <person name="Bailey J.A."/>
            <person name="Eichler E.E."/>
            <person name="Tuzun E."/>
            <person name="Birney E."/>
            <person name="Mongin E."/>
            <person name="Ureta-Vidal A."/>
            <person name="Woodwark C."/>
            <person name="Zdobnov E."/>
            <person name="Bork P."/>
            <person name="Suyama M."/>
            <person name="Torrents D."/>
            <person name="Alexandersson M."/>
            <person name="Trask B.J."/>
            <person name="Young J.M."/>
            <person name="Huang H."/>
            <person name="Wang H."/>
            <person name="Xing H."/>
            <person name="Daniels S."/>
            <person name="Gietzen D."/>
            <person name="Schmidt J."/>
            <person name="Stevens K."/>
            <person name="Vitt U."/>
            <person name="Wingrove J."/>
            <person name="Camara F."/>
            <person name="Mar Alba M."/>
            <person name="Abril J.F."/>
            <person name="Guigo R."/>
            <person name="Smit A."/>
            <person name="Dubchak I."/>
            <person name="Rubin E.M."/>
            <person name="Couronne O."/>
            <person name="Poliakov A."/>
            <person name="Huebner N."/>
            <person name="Ganten D."/>
            <person name="Goesele C."/>
            <person name="Hummel O."/>
            <person name="Kreitler T."/>
            <person name="Lee Y.-A."/>
            <person name="Monti J."/>
            <person name="Schulz H."/>
            <person name="Zimdahl H."/>
            <person name="Himmelbauer H."/>
            <person name="Lehrach H."/>
            <person name="Jacob H.J."/>
            <person name="Bromberg S."/>
            <person name="Gullings-Handley J."/>
            <person name="Jensen-Seaman M.I."/>
            <person name="Kwitek A.E."/>
            <person name="Lazar J."/>
            <person name="Pasko D."/>
            <person name="Tonellato P.J."/>
            <person name="Twigger S."/>
            <person name="Ponting C.P."/>
            <person name="Duarte J.M."/>
            <person name="Rice S."/>
            <person name="Goodstadt L."/>
            <person name="Beatson S.A."/>
            <person name="Emes R.D."/>
            <person name="Winter E.E."/>
            <person name="Webber C."/>
            <person name="Brandt P."/>
            <person name="Nyakatura G."/>
            <person name="Adetobi M."/>
            <person name="Chiaromonte F."/>
            <person name="Elnitski L."/>
            <person name="Eswara P."/>
            <person name="Hardison R.C."/>
            <person name="Hou M."/>
            <person name="Kolbe D."/>
            <person name="Makova K."/>
            <person name="Miller W."/>
            <person name="Nekrutenko A."/>
            <person name="Riemer C."/>
            <person name="Schwartz S."/>
            <person name="Taylor J."/>
            <person name="Yang S."/>
            <person name="Zhang Y."/>
            <person name="Lindpaintner K."/>
            <person name="Andrews T.D."/>
            <person name="Caccamo M."/>
            <person name="Clamp M."/>
            <person name="Clarke L."/>
            <person name="Curwen V."/>
            <person name="Durbin R.M."/>
            <person name="Eyras E."/>
            <person name="Searle S.M."/>
            <person name="Cooper G.M."/>
            <person name="Batzoglou S."/>
            <person name="Brudno M."/>
            <person name="Sidow A."/>
            <person name="Stone E.A."/>
            <person name="Payseur B.A."/>
            <person name="Bourque G."/>
            <person name="Lopez-Otin C."/>
            <person name="Puente X.S."/>
            <person name="Chakrabarti K."/>
            <person name="Chatterji S."/>
            <person name="Dewey C."/>
            <person name="Pachter L."/>
            <person name="Bray N."/>
            <person name="Yap V.B."/>
            <person name="Caspi A."/>
            <person name="Tesler G."/>
            <person name="Pevzner P.A."/>
            <person name="Haussler D."/>
            <person name="Roskin K.M."/>
            <person name="Baertsch R."/>
            <person name="Clawson H."/>
            <person name="Furey T.S."/>
            <person name="Hinrichs A.S."/>
            <person name="Karolchik D."/>
            <person name="Kent W.J."/>
            <person name="Rosenbloom K.R."/>
            <person name="Trumbower H."/>
            <person name="Weirauch M."/>
            <person name="Cooper D.N."/>
            <person name="Stenson P.D."/>
            <person name="Ma B."/>
            <person name="Brent M."/>
            <person name="Arumugam M."/>
            <person name="Shteynberg D."/>
            <person name="Copley R.R."/>
            <person name="Taylor M.S."/>
            <person name="Riethman H."/>
            <person name="Mudunuri U."/>
            <person name="Peterson J."/>
            <person name="Guyer M."/>
            <person name="Felsenfeld A."/>
            <person name="Old S."/>
            <person name="Mockrin S."/>
            <person name="Collins F.S."/>
        </authorList>
    </citation>
    <scope>NUCLEOTIDE SEQUENCE [LARGE SCALE GENOMIC DNA]</scope>
    <source>
        <strain evidence="10 11">Brown Norway</strain>
    </source>
</reference>
<evidence type="ECO:0000256" key="2">
    <source>
        <dbReference type="ARBA" id="ARBA00022692"/>
    </source>
</evidence>
<evidence type="ECO:0000256" key="6">
    <source>
        <dbReference type="SAM" id="MobiDB-lite"/>
    </source>
</evidence>
<feature type="transmembrane region" description="Helical" evidence="7">
    <location>
        <begin position="319"/>
        <end position="339"/>
    </location>
</feature>
<dbReference type="PANTHER" id="PTHR22776:SF43">
    <property type="entry name" value="CKLF-LIKE MARVEL TRANSMEMBRANE DOMAIN-CONTAINING PROTEIN 1"/>
    <property type="match status" value="1"/>
</dbReference>
<dbReference type="GO" id="GO:0016020">
    <property type="term" value="C:membrane"/>
    <property type="evidence" value="ECO:0000318"/>
    <property type="project" value="GO_Central"/>
</dbReference>
<dbReference type="HOGENOM" id="CLU_059394_0_0_1"/>
<evidence type="ECO:0000256" key="5">
    <source>
        <dbReference type="PROSITE-ProRule" id="PRU00581"/>
    </source>
</evidence>
<dbReference type="Ensembl" id="ENSRNOT00000080433.3">
    <property type="protein sequence ID" value="ENSRNOP00000070371.1"/>
    <property type="gene ID" value="ENSRNOG00000057711.3"/>
</dbReference>
<feature type="compositionally biased region" description="Polar residues" evidence="6">
    <location>
        <begin position="7"/>
        <end position="18"/>
    </location>
</feature>
<keyword evidence="2 5" id="KW-0812">Transmembrane</keyword>
<evidence type="ECO:0000313" key="9">
    <source>
        <dbReference type="EMBL" id="AAH98029.1"/>
    </source>
</evidence>
<dbReference type="InterPro" id="IPR008253">
    <property type="entry name" value="Marvel"/>
</dbReference>
<dbReference type="GeneID" id="291823"/>
<feature type="compositionally biased region" description="Basic and acidic residues" evidence="6">
    <location>
        <begin position="198"/>
        <end position="207"/>
    </location>
</feature>
<organism evidence="9">
    <name type="scientific">Rattus norvegicus</name>
    <name type="common">Rat</name>
    <dbReference type="NCBI Taxonomy" id="10116"/>
    <lineage>
        <taxon>Eukaryota</taxon>
        <taxon>Metazoa</taxon>
        <taxon>Chordata</taxon>
        <taxon>Craniata</taxon>
        <taxon>Vertebrata</taxon>
        <taxon>Euteleostomi</taxon>
        <taxon>Mammalia</taxon>
        <taxon>Eutheria</taxon>
        <taxon>Euarchontoglires</taxon>
        <taxon>Glires</taxon>
        <taxon>Rodentia</taxon>
        <taxon>Myomorpha</taxon>
        <taxon>Muroidea</taxon>
        <taxon>Muridae</taxon>
        <taxon>Murinae</taxon>
        <taxon>Rattus</taxon>
    </lineage>
</organism>
<dbReference type="AlphaFoldDB" id="Q4QQS9"/>
<dbReference type="RefSeq" id="NP_001025085.1">
    <property type="nucleotide sequence ID" value="NM_001029914.1"/>
</dbReference>
<dbReference type="Proteomes" id="UP000002494">
    <property type="component" value="Chromosome 19"/>
</dbReference>
<dbReference type="OMA" id="EACIVIF"/>
<feature type="transmembrane region" description="Helical" evidence="7">
    <location>
        <begin position="286"/>
        <end position="307"/>
    </location>
</feature>
<feature type="transmembrane region" description="Helical" evidence="7">
    <location>
        <begin position="351"/>
        <end position="371"/>
    </location>
</feature>
<evidence type="ECO:0000256" key="4">
    <source>
        <dbReference type="ARBA" id="ARBA00023136"/>
    </source>
</evidence>
<evidence type="ECO:0000256" key="7">
    <source>
        <dbReference type="SAM" id="Phobius"/>
    </source>
</evidence>
<dbReference type="PROSITE" id="PS51225">
    <property type="entry name" value="MARVEL"/>
    <property type="match status" value="1"/>
</dbReference>
<gene>
    <name evidence="9 10 12" type="primary">Cmtm1</name>
    <name evidence="12" type="synonym">LOC291823</name>
</gene>
<dbReference type="PaxDb" id="10116-ENSRNOP00000037645"/>
<feature type="region of interest" description="Disordered" evidence="6">
    <location>
        <begin position="1"/>
        <end position="224"/>
    </location>
</feature>
<dbReference type="UCSC" id="RGD:1560130">
    <property type="organism name" value="rat"/>
</dbReference>
<reference evidence="9" key="1">
    <citation type="journal article" date="2004" name="Genome Res.">
        <title>The status, quality, and expansion of the NIH full-length cDNA project: the Mammalian Gene Collection (MGC).</title>
        <authorList>
            <consortium name="The MGC Project Team"/>
            <person name="Gerhard D.S."/>
            <person name="Wagner L."/>
            <person name="Feingold E.A."/>
            <person name="Shenmen C.M."/>
            <person name="Grouse L.H."/>
            <person name="Schuler G."/>
            <person name="Klein S.L."/>
            <person name="Old S."/>
            <person name="Rasooly R."/>
            <person name="Good P."/>
            <person name="Guyer M."/>
            <person name="Peck A.M."/>
            <person name="Derge J.G."/>
            <person name="Lipman D."/>
            <person name="Collins F.S."/>
            <person name="Jang W."/>
            <person name="Sherry S."/>
            <person name="Feolo M."/>
            <person name="Misquitta L."/>
            <person name="Lee E."/>
            <person name="Rotmistrovsky K."/>
            <person name="Greenhut S.F."/>
            <person name="Schaefer C.F."/>
            <person name="Buetow K."/>
            <person name="Bonner T.I."/>
            <person name="Haussler D."/>
            <person name="Kent J."/>
            <person name="Kiekhaus M."/>
            <person name="Furey T."/>
            <person name="Brent M."/>
            <person name="Prange C."/>
            <person name="Schreiber K."/>
            <person name="Shapiro N."/>
            <person name="Bhat N.K."/>
            <person name="Hopkins R.F."/>
            <person name="Hsie F."/>
            <person name="Driscoll T."/>
            <person name="Soares M.B."/>
            <person name="Casavant T.L."/>
            <person name="Scheetz T.E."/>
            <person name="Brown-stein M.J."/>
            <person name="Usdin T.B."/>
            <person name="Toshiyuki S."/>
            <person name="Carninci P."/>
            <person name="Piao Y."/>
            <person name="Dudekula D.B."/>
            <person name="Ko M.S."/>
            <person name="Kawakami K."/>
            <person name="Suzuki Y."/>
            <person name="Sugano S."/>
            <person name="Gruber C.E."/>
            <person name="Smith M.R."/>
            <person name="Simmons B."/>
            <person name="Moore T."/>
            <person name="Waterman R."/>
            <person name="Johnson S.L."/>
            <person name="Ruan Y."/>
            <person name="Wei C.L."/>
            <person name="Mathavan S."/>
            <person name="Gunaratne P.H."/>
            <person name="Wu J."/>
            <person name="Garcia A.M."/>
            <person name="Hulyk S.W."/>
            <person name="Fuh E."/>
            <person name="Yuan Y."/>
            <person name="Sneed A."/>
            <person name="Kowis C."/>
            <person name="Hodgson A."/>
            <person name="Muzny D.M."/>
            <person name="McPherson J."/>
            <person name="Gibbs R.A."/>
            <person name="Fahey J."/>
            <person name="Helton E."/>
            <person name="Ketteman M."/>
            <person name="Madan A."/>
            <person name="Rodrigues S."/>
            <person name="Sanchez A."/>
            <person name="Whiting M."/>
            <person name="Madari A."/>
            <person name="Young A.C."/>
            <person name="Wetherby K.D."/>
            <person name="Granite S.J."/>
            <person name="Kwong P.N."/>
            <person name="Brinkley C.P."/>
            <person name="Pearson R.L."/>
            <person name="Bouffard G.G."/>
            <person name="Blakesly R.W."/>
            <person name="Green E.D."/>
            <person name="Dickson M.C."/>
            <person name="Rodriguez A.C."/>
            <person name="Grimwood J."/>
            <person name="Schmutz J."/>
            <person name="Myers R.M."/>
            <person name="Butterfield Y.S."/>
            <person name="Griffith M."/>
            <person name="Griffith O.L."/>
            <person name="Krzywinski M.I."/>
            <person name="Liao N."/>
            <person name="Morin R."/>
            <person name="Morrin R."/>
            <person name="Palmquist D."/>
            <person name="Petrescu A.S."/>
            <person name="Skalska U."/>
            <person name="Smailus D.E."/>
            <person name="Stott J.M."/>
            <person name="Schnerch A."/>
            <person name="Schein J.E."/>
            <person name="Jones S.J."/>
            <person name="Holt R.A."/>
            <person name="Baross A."/>
            <person name="Marra M.A."/>
            <person name="Clifton S."/>
            <person name="Makowski K.A."/>
            <person name="Bosak S."/>
            <person name="Malek J."/>
        </authorList>
    </citation>
    <scope>NUCLEOTIDE SEQUENCE [LARGE SCALE MRNA]</scope>
    <source>
        <tissue evidence="9">Testis</tissue>
    </source>
</reference>
<keyword evidence="4 5" id="KW-0472">Membrane</keyword>
<protein>
    <submittedName>
        <fullName evidence="9 10">CKLF-like MARVEL transmembrane domain containing 1</fullName>
    </submittedName>
</protein>
<evidence type="ECO:0000259" key="8">
    <source>
        <dbReference type="PROSITE" id="PS51225"/>
    </source>
</evidence>
<evidence type="ECO:0000313" key="12">
    <source>
        <dbReference type="RGD" id="1560130"/>
    </source>
</evidence>
<dbReference type="STRING" id="10116.ENSRNOP00000070371"/>
<accession>Q4QQS9</accession>
<dbReference type="GlyGen" id="Q4QQS9">
    <property type="glycosylation" value="1 site"/>
</dbReference>
<evidence type="ECO:0000256" key="3">
    <source>
        <dbReference type="ARBA" id="ARBA00022989"/>
    </source>
</evidence>
<reference evidence="10" key="3">
    <citation type="submission" date="2025-05" db="UniProtKB">
        <authorList>
            <consortium name="Ensembl"/>
        </authorList>
    </citation>
    <scope>IDENTIFICATION</scope>
    <source>
        <strain evidence="10">Brown Norway</strain>
    </source>
</reference>
<feature type="domain" description="MARVEL" evidence="8">
    <location>
        <begin position="254"/>
        <end position="376"/>
    </location>
</feature>
<keyword evidence="3 7" id="KW-1133">Transmembrane helix</keyword>
<dbReference type="EMBL" id="BC098029">
    <property type="protein sequence ID" value="AAH98029.1"/>
    <property type="molecule type" value="mRNA"/>
</dbReference>
<dbReference type="GeneTree" id="ENSGT00940000163203"/>
<keyword evidence="11" id="KW-1185">Reference proteome</keyword>
<name>Q4QQS9_RAT</name>
<dbReference type="Bgee" id="ENSRNOG00000057711">
    <property type="expression patterns" value="Expressed in testis"/>
</dbReference>
<dbReference type="AGR" id="RGD:1560130"/>
<evidence type="ECO:0000313" key="10">
    <source>
        <dbReference type="Ensembl" id="ENSRNOP00000070371.1"/>
    </source>
</evidence>